<proteinExistence type="inferred from homology"/>
<comment type="subcellular location">
    <subcellularLocation>
        <location evidence="1">Cytoplasm</location>
    </subcellularLocation>
</comment>
<dbReference type="PANTHER" id="PTHR11353">
    <property type="entry name" value="CHAPERONIN"/>
    <property type="match status" value="1"/>
</dbReference>
<protein>
    <submittedName>
        <fullName evidence="9">RNA-binding transcriptional accessory protein</fullName>
    </submittedName>
</protein>
<dbReference type="FunFam" id="3.50.7.10:FF:000004">
    <property type="entry name" value="T-complex protein 1 subunit zeta"/>
    <property type="match status" value="1"/>
</dbReference>
<reference evidence="7 8" key="2">
    <citation type="submission" date="2018-11" db="EMBL/GenBank/DDBJ databases">
        <authorList>
            <consortium name="Pathogen Informatics"/>
        </authorList>
    </citation>
    <scope>NUCLEOTIDE SEQUENCE [LARGE SCALE GENOMIC DNA]</scope>
</reference>
<gene>
    <name evidence="7" type="ORF">NBR_LOCUS4529</name>
</gene>
<evidence type="ECO:0000256" key="2">
    <source>
        <dbReference type="ARBA" id="ARBA00008020"/>
    </source>
</evidence>
<evidence type="ECO:0000256" key="5">
    <source>
        <dbReference type="ARBA" id="ARBA00022840"/>
    </source>
</evidence>
<evidence type="ECO:0000313" key="9">
    <source>
        <dbReference type="WBParaSite" id="NBR_0000452701-mRNA-1"/>
    </source>
</evidence>
<organism evidence="9">
    <name type="scientific">Nippostrongylus brasiliensis</name>
    <name type="common">Rat hookworm</name>
    <dbReference type="NCBI Taxonomy" id="27835"/>
    <lineage>
        <taxon>Eukaryota</taxon>
        <taxon>Metazoa</taxon>
        <taxon>Ecdysozoa</taxon>
        <taxon>Nematoda</taxon>
        <taxon>Chromadorea</taxon>
        <taxon>Rhabditida</taxon>
        <taxon>Rhabditina</taxon>
        <taxon>Rhabditomorpha</taxon>
        <taxon>Strongyloidea</taxon>
        <taxon>Heligmosomidae</taxon>
        <taxon>Nippostrongylus</taxon>
    </lineage>
</organism>
<dbReference type="Pfam" id="PF00118">
    <property type="entry name" value="Cpn60_TCP1"/>
    <property type="match status" value="1"/>
</dbReference>
<dbReference type="Proteomes" id="UP000271162">
    <property type="component" value="Unassembled WGS sequence"/>
</dbReference>
<evidence type="ECO:0000256" key="3">
    <source>
        <dbReference type="ARBA" id="ARBA00022490"/>
    </source>
</evidence>
<comment type="similarity">
    <text evidence="2">Belongs to the TCP-1 chaperonin family.</text>
</comment>
<name>A0A0N4XPS5_NIPBR</name>
<keyword evidence="5" id="KW-0067">ATP-binding</keyword>
<dbReference type="OMA" id="TVQGEQK"/>
<accession>A0A0N4XPS5</accession>
<dbReference type="GO" id="GO:0140662">
    <property type="term" value="F:ATP-dependent protein folding chaperone"/>
    <property type="evidence" value="ECO:0007669"/>
    <property type="project" value="InterPro"/>
</dbReference>
<dbReference type="SUPFAM" id="SSF52029">
    <property type="entry name" value="GroEL apical domain-like"/>
    <property type="match status" value="1"/>
</dbReference>
<keyword evidence="3" id="KW-0963">Cytoplasm</keyword>
<dbReference type="STRING" id="27835.A0A0N4XPS5"/>
<dbReference type="AlphaFoldDB" id="A0A0N4XPS5"/>
<evidence type="ECO:0000313" key="8">
    <source>
        <dbReference type="Proteomes" id="UP000271162"/>
    </source>
</evidence>
<dbReference type="InterPro" id="IPR017998">
    <property type="entry name" value="Chaperone_TCP-1"/>
</dbReference>
<keyword evidence="6" id="KW-0143">Chaperone</keyword>
<evidence type="ECO:0000256" key="6">
    <source>
        <dbReference type="ARBA" id="ARBA00023186"/>
    </source>
</evidence>
<dbReference type="InterPro" id="IPR027409">
    <property type="entry name" value="GroEL-like_apical_dom_sf"/>
</dbReference>
<reference evidence="9" key="1">
    <citation type="submission" date="2017-02" db="UniProtKB">
        <authorList>
            <consortium name="WormBaseParasite"/>
        </authorList>
    </citation>
    <scope>IDENTIFICATION</scope>
</reference>
<dbReference type="Gene3D" id="3.50.7.10">
    <property type="entry name" value="GroEL"/>
    <property type="match status" value="1"/>
</dbReference>
<evidence type="ECO:0000313" key="7">
    <source>
        <dbReference type="EMBL" id="VDL68118.1"/>
    </source>
</evidence>
<dbReference type="EMBL" id="UYSL01008657">
    <property type="protein sequence ID" value="VDL68118.1"/>
    <property type="molecule type" value="Genomic_DNA"/>
</dbReference>
<evidence type="ECO:0000256" key="1">
    <source>
        <dbReference type="ARBA" id="ARBA00004496"/>
    </source>
</evidence>
<keyword evidence="4" id="KW-0547">Nucleotide-binding</keyword>
<dbReference type="GO" id="GO:0005524">
    <property type="term" value="F:ATP binding"/>
    <property type="evidence" value="ECO:0007669"/>
    <property type="project" value="UniProtKB-KW"/>
</dbReference>
<dbReference type="InterPro" id="IPR002423">
    <property type="entry name" value="Cpn60/GroEL/TCP-1"/>
</dbReference>
<evidence type="ECO:0000256" key="4">
    <source>
        <dbReference type="ARBA" id="ARBA00022741"/>
    </source>
</evidence>
<dbReference type="GO" id="GO:0005737">
    <property type="term" value="C:cytoplasm"/>
    <property type="evidence" value="ECO:0007669"/>
    <property type="project" value="UniProtKB-SubCell"/>
</dbReference>
<keyword evidence="8" id="KW-1185">Reference proteome</keyword>
<dbReference type="WBParaSite" id="NBR_0000452701-mRNA-1">
    <property type="protein sequence ID" value="NBR_0000452701-mRNA-1"/>
    <property type="gene ID" value="NBR_0000452701"/>
</dbReference>
<sequence>MIEKMEMHHETDMDTTLVREVNSGLFYKTAAEREKLLAAEREFITRRVKKIIDLKKEVCKDGENKGFVIINQKGIDPPSLDLLASEGILALRRAKRRNMERLQLAVGGEAVNSVDDLTPDVLGYAGLIYEHTLGEDKYTFVENCRDPKSVTLLIKGPNK</sequence>